<protein>
    <submittedName>
        <fullName evidence="2">Uncharacterized protein</fullName>
    </submittedName>
</protein>
<gene>
    <name evidence="2" type="ORF">E0L93_15330</name>
</gene>
<dbReference type="Proteomes" id="UP000295244">
    <property type="component" value="Unassembled WGS sequence"/>
</dbReference>
<evidence type="ECO:0000256" key="1">
    <source>
        <dbReference type="SAM" id="Phobius"/>
    </source>
</evidence>
<keyword evidence="1" id="KW-1133">Transmembrane helix</keyword>
<feature type="transmembrane region" description="Helical" evidence="1">
    <location>
        <begin position="56"/>
        <end position="77"/>
    </location>
</feature>
<reference evidence="2 3" key="1">
    <citation type="submission" date="2019-03" db="EMBL/GenBank/DDBJ databases">
        <title>Whole genome sequence of a novel Rubrobacter taiwanensis strain, isolated from Yellowstone National Park.</title>
        <authorList>
            <person name="Freed S."/>
            <person name="Ramaley R.F."/>
            <person name="Kyndt J.A."/>
        </authorList>
    </citation>
    <scope>NUCLEOTIDE SEQUENCE [LARGE SCALE GENOMIC DNA]</scope>
    <source>
        <strain evidence="2 3">Yellowstone</strain>
    </source>
</reference>
<keyword evidence="1" id="KW-0812">Transmembrane</keyword>
<evidence type="ECO:0000313" key="2">
    <source>
        <dbReference type="EMBL" id="TCJ13074.1"/>
    </source>
</evidence>
<name>A0A4R1B4N6_9ACTN</name>
<dbReference type="OrthoDB" id="2678055at2"/>
<keyword evidence="3" id="KW-1185">Reference proteome</keyword>
<keyword evidence="1" id="KW-0472">Membrane</keyword>
<dbReference type="EMBL" id="SKBU01000042">
    <property type="protein sequence ID" value="TCJ13074.1"/>
    <property type="molecule type" value="Genomic_DNA"/>
</dbReference>
<feature type="transmembrane region" description="Helical" evidence="1">
    <location>
        <begin position="117"/>
        <end position="140"/>
    </location>
</feature>
<feature type="transmembrane region" description="Helical" evidence="1">
    <location>
        <begin position="84"/>
        <end position="105"/>
    </location>
</feature>
<dbReference type="AlphaFoldDB" id="A0A4R1B4N6"/>
<proteinExistence type="predicted"/>
<sequence>MAFYRSMPIPVRDLVRSRAMTMLVTLAFAAPVFFAPAYLVSGSLRAEVAVSDYLGFVLFWIGYALLAGGAHLCVELTISGRSMFAVQCVFVAGVFAALFVLYAGYQVPLATSVMDLVRAYGPALPAASLLLGAAGFWVGARVTGRRLARRDLSA</sequence>
<organism evidence="2 3">
    <name type="scientific">Rubrobacter taiwanensis</name>
    <dbReference type="NCBI Taxonomy" id="185139"/>
    <lineage>
        <taxon>Bacteria</taxon>
        <taxon>Bacillati</taxon>
        <taxon>Actinomycetota</taxon>
        <taxon>Rubrobacteria</taxon>
        <taxon>Rubrobacterales</taxon>
        <taxon>Rubrobacteraceae</taxon>
        <taxon>Rubrobacter</taxon>
    </lineage>
</organism>
<evidence type="ECO:0000313" key="3">
    <source>
        <dbReference type="Proteomes" id="UP000295244"/>
    </source>
</evidence>
<accession>A0A4R1B4N6</accession>
<comment type="caution">
    <text evidence="2">The sequence shown here is derived from an EMBL/GenBank/DDBJ whole genome shotgun (WGS) entry which is preliminary data.</text>
</comment>